<dbReference type="NCBIfam" id="TIGR02231">
    <property type="entry name" value="mucoidy inhibitor MuiA family protein"/>
    <property type="match status" value="1"/>
</dbReference>
<accession>A0ABS4U452</accession>
<dbReference type="InterPro" id="IPR037291">
    <property type="entry name" value="DUF4139"/>
</dbReference>
<dbReference type="Pfam" id="PF13598">
    <property type="entry name" value="DUF4139"/>
    <property type="match status" value="1"/>
</dbReference>
<feature type="domain" description="DUF4139" evidence="1">
    <location>
        <begin position="201"/>
        <end position="515"/>
    </location>
</feature>
<keyword evidence="4" id="KW-1185">Reference proteome</keyword>
<dbReference type="Proteomes" id="UP001519332">
    <property type="component" value="Unassembled WGS sequence"/>
</dbReference>
<dbReference type="InterPro" id="IPR025554">
    <property type="entry name" value="DUF4140"/>
</dbReference>
<evidence type="ECO:0000259" key="2">
    <source>
        <dbReference type="Pfam" id="PF13600"/>
    </source>
</evidence>
<feature type="domain" description="DUF4140" evidence="2">
    <location>
        <begin position="12"/>
        <end position="109"/>
    </location>
</feature>
<dbReference type="RefSeq" id="WP_209647625.1">
    <property type="nucleotide sequence ID" value="NZ_JAGINW010000001.1"/>
</dbReference>
<dbReference type="InterPro" id="IPR011935">
    <property type="entry name" value="CHP02231"/>
</dbReference>
<reference evidence="3 4" key="1">
    <citation type="submission" date="2021-03" db="EMBL/GenBank/DDBJ databases">
        <title>Sequencing the genomes of 1000 actinobacteria strains.</title>
        <authorList>
            <person name="Klenk H.-P."/>
        </authorList>
    </citation>
    <scope>NUCLEOTIDE SEQUENCE [LARGE SCALE GENOMIC DNA]</scope>
    <source>
        <strain evidence="3 4">DSM 46670</strain>
    </source>
</reference>
<dbReference type="Pfam" id="PF13600">
    <property type="entry name" value="DUF4140"/>
    <property type="match status" value="1"/>
</dbReference>
<evidence type="ECO:0000313" key="4">
    <source>
        <dbReference type="Proteomes" id="UP001519332"/>
    </source>
</evidence>
<gene>
    <name evidence="3" type="ORF">JOF56_011356</name>
</gene>
<name>A0ABS4U452_9PSEU</name>
<dbReference type="EMBL" id="JAGINW010000001">
    <property type="protein sequence ID" value="MBP2330971.1"/>
    <property type="molecule type" value="Genomic_DNA"/>
</dbReference>
<dbReference type="PANTHER" id="PTHR31005:SF8">
    <property type="entry name" value="DUF4139 DOMAIN-CONTAINING PROTEIN"/>
    <property type="match status" value="1"/>
</dbReference>
<evidence type="ECO:0000259" key="1">
    <source>
        <dbReference type="Pfam" id="PF13598"/>
    </source>
</evidence>
<dbReference type="PANTHER" id="PTHR31005">
    <property type="entry name" value="DUF4139 DOMAIN-CONTAINING PROTEIN"/>
    <property type="match status" value="1"/>
</dbReference>
<comment type="caution">
    <text evidence="3">The sequence shown here is derived from an EMBL/GenBank/DDBJ whole genome shotgun (WGS) entry which is preliminary data.</text>
</comment>
<organism evidence="3 4">
    <name type="scientific">Kibdelosporangium banguiense</name>
    <dbReference type="NCBI Taxonomy" id="1365924"/>
    <lineage>
        <taxon>Bacteria</taxon>
        <taxon>Bacillati</taxon>
        <taxon>Actinomycetota</taxon>
        <taxon>Actinomycetes</taxon>
        <taxon>Pseudonocardiales</taxon>
        <taxon>Pseudonocardiaceae</taxon>
        <taxon>Kibdelosporangium</taxon>
    </lineage>
</organism>
<proteinExistence type="predicted"/>
<evidence type="ECO:0000313" key="3">
    <source>
        <dbReference type="EMBL" id="MBP2330971.1"/>
    </source>
</evidence>
<protein>
    <submittedName>
        <fullName evidence="3">Uncharacterized protein (TIGR02231 family)</fullName>
    </submittedName>
</protein>
<sequence length="527" mass="57005">MTSTLEAPIVAVTVYPGQARITRRTTVALDAGEQRVAVGGLPLGLQRDSVRVNGRGDATVLGVDVGTQWHPRTPDAAVRELEERVTQLQDALKELQDNVSVEDGRIAVLTTLGRETGAKFAKALAKGKIEPDRIAGLTDSLATQMAETLGRKRELANQETRIKEELAAAERTLTVHRNQSPPDRLAVYVDLTVRTAGTVEIELSYVVNNAQWASTYDIRLADEVLALTWHAEITQSTGEDWPECELALSTARPADTAQIPELSPWYLDRLQPLPPAMPMRSRAGAAAESADFGAPGSVVAAAPMMQAAAAFVPPPPPVVEHGAAATTYKPTRQVAVPADGTAHRTTVAVIDLSADVDHITAPILGVEAFLRAKAVNSSEHTLRPGKASVFHESEFVGTTALDVWSPGEEVELNLGIDDRIRVERELVRRTAGKAVLGGTKRREAEYRIKIGNFGQRKTTVTVLDQIPVSRDDGIVIKDVSCKPEPRKRTDLGELTWEIALEPGRSAEVSVGFRVDVARGVEILGWRE</sequence>